<dbReference type="GO" id="GO:0003697">
    <property type="term" value="F:single-stranded DNA binding"/>
    <property type="evidence" value="ECO:0007669"/>
    <property type="project" value="InterPro"/>
</dbReference>
<dbReference type="GO" id="GO:0003688">
    <property type="term" value="F:DNA replication origin binding"/>
    <property type="evidence" value="ECO:0007669"/>
    <property type="project" value="TreeGrafter"/>
</dbReference>
<dbReference type="EMBL" id="KN880463">
    <property type="protein sequence ID" value="KIY70765.1"/>
    <property type="molecule type" value="Genomic_DNA"/>
</dbReference>
<dbReference type="InterPro" id="IPR040184">
    <property type="entry name" value="Mcm10"/>
</dbReference>
<comment type="similarity">
    <text evidence="1">Belongs to the MCM10 family.</text>
</comment>
<evidence type="ECO:0000313" key="4">
    <source>
        <dbReference type="EMBL" id="KIY70765.1"/>
    </source>
</evidence>
<dbReference type="OrthoDB" id="202825at2759"/>
<dbReference type="GO" id="GO:0043596">
    <property type="term" value="C:nuclear replication fork"/>
    <property type="evidence" value="ECO:0007669"/>
    <property type="project" value="TreeGrafter"/>
</dbReference>
<feature type="compositionally biased region" description="Basic and acidic residues" evidence="2">
    <location>
        <begin position="103"/>
        <end position="119"/>
    </location>
</feature>
<gene>
    <name evidence="4" type="ORF">CYLTODRAFT_487787</name>
</gene>
<reference evidence="4 5" key="1">
    <citation type="journal article" date="2015" name="Fungal Genet. Biol.">
        <title>Evolution of novel wood decay mechanisms in Agaricales revealed by the genome sequences of Fistulina hepatica and Cylindrobasidium torrendii.</title>
        <authorList>
            <person name="Floudas D."/>
            <person name="Held B.W."/>
            <person name="Riley R."/>
            <person name="Nagy L.G."/>
            <person name="Koehler G."/>
            <person name="Ransdell A.S."/>
            <person name="Younus H."/>
            <person name="Chow J."/>
            <person name="Chiniquy J."/>
            <person name="Lipzen A."/>
            <person name="Tritt A."/>
            <person name="Sun H."/>
            <person name="Haridas S."/>
            <person name="LaButti K."/>
            <person name="Ohm R.A."/>
            <person name="Kues U."/>
            <person name="Blanchette R.A."/>
            <person name="Grigoriev I.V."/>
            <person name="Minto R.E."/>
            <person name="Hibbett D.S."/>
        </authorList>
    </citation>
    <scope>NUCLEOTIDE SEQUENCE [LARGE SCALE GENOMIC DNA]</scope>
    <source>
        <strain evidence="4 5">FP15055 ss-10</strain>
    </source>
</reference>
<name>A0A0D7BKN3_9AGAR</name>
<feature type="compositionally biased region" description="Polar residues" evidence="2">
    <location>
        <begin position="87"/>
        <end position="100"/>
    </location>
</feature>
<protein>
    <recommendedName>
        <fullName evidence="3">Zinc finger Mcm10/DnaG-type domain-containing protein</fullName>
    </recommendedName>
</protein>
<proteinExistence type="inferred from homology"/>
<dbReference type="AlphaFoldDB" id="A0A0D7BKN3"/>
<feature type="compositionally biased region" description="Basic and acidic residues" evidence="2">
    <location>
        <begin position="576"/>
        <end position="588"/>
    </location>
</feature>
<evidence type="ECO:0000313" key="5">
    <source>
        <dbReference type="Proteomes" id="UP000054007"/>
    </source>
</evidence>
<evidence type="ECO:0000259" key="3">
    <source>
        <dbReference type="Pfam" id="PF09329"/>
    </source>
</evidence>
<organism evidence="4 5">
    <name type="scientific">Cylindrobasidium torrendii FP15055 ss-10</name>
    <dbReference type="NCBI Taxonomy" id="1314674"/>
    <lineage>
        <taxon>Eukaryota</taxon>
        <taxon>Fungi</taxon>
        <taxon>Dikarya</taxon>
        <taxon>Basidiomycota</taxon>
        <taxon>Agaricomycotina</taxon>
        <taxon>Agaricomycetes</taxon>
        <taxon>Agaricomycetidae</taxon>
        <taxon>Agaricales</taxon>
        <taxon>Marasmiineae</taxon>
        <taxon>Physalacriaceae</taxon>
        <taxon>Cylindrobasidium</taxon>
    </lineage>
</organism>
<accession>A0A0D7BKN3</accession>
<feature type="compositionally biased region" description="Basic residues" evidence="2">
    <location>
        <begin position="602"/>
        <end position="611"/>
    </location>
</feature>
<dbReference type="GO" id="GO:0006270">
    <property type="term" value="P:DNA replication initiation"/>
    <property type="evidence" value="ECO:0007669"/>
    <property type="project" value="InterPro"/>
</dbReference>
<dbReference type="Gene3D" id="2.40.50.140">
    <property type="entry name" value="Nucleic acid-binding proteins"/>
    <property type="match status" value="1"/>
</dbReference>
<feature type="region of interest" description="Disordered" evidence="2">
    <location>
        <begin position="503"/>
        <end position="611"/>
    </location>
</feature>
<feature type="region of interest" description="Disordered" evidence="2">
    <location>
        <begin position="1"/>
        <end position="119"/>
    </location>
</feature>
<dbReference type="PANTHER" id="PTHR13454:SF11">
    <property type="entry name" value="PROTEIN MCM10 HOMOLOG"/>
    <property type="match status" value="1"/>
</dbReference>
<dbReference type="STRING" id="1314674.A0A0D7BKN3"/>
<sequence length="611" mass="67513">MQSLKEREKAEKQRADELWKQMEALKAKLPADFVPPAARPTTPPPGNRPRPLVAATPSPKKTRKVEETRRAGPSTRPPSIPKPEFAPQTSAPSTLLTKLSKTAVDDEKAERVPEIERSTSFADRPKTVQRDDNLALIEEFEPGPYEHEAPYDDPNWEQYEPHSGIRLSSRSLPHEDLQEYMYGRFYLAPSQLYSCVRLTDKNNYDVPVPGDWLTIAVVAERSPIRHTKAPIPLAPDEKQQWKGKGKEEDKKPTGKRFVILKLVDFGTAGKTSSSATGGQAVIRGDACLSLFLFEADNTDTITTEGSSKVKKAYRGGSGGAFESLSKCKEGDVVVILNPRIMKPNQGTSKQNANILGLTPESAESITVLGRAADMGLCAATKRDGSRCNAWYDRRVCQACEFHVQETVKRARAARPEFTAGTSGMTQSVKRARYDPQRKWGMHPESESPAATFVLAGHVVRTSETSERIGREAQAKAQRQMAKDADQSLKSLLERDKDGMKAVMTAREHAASVKAKAQKEGKGKGKETEKRKFGSTNEDEGSKEEGPTPKRVKTAFNASMVKEMGFNPAAKSGQKSGEMDQNTKSKLDRLSLLQATRNPVNLKKQRKPHPVH</sequence>
<feature type="domain" description="Zinc finger Mcm10/DnaG-type" evidence="3">
    <location>
        <begin position="369"/>
        <end position="414"/>
    </location>
</feature>
<dbReference type="Pfam" id="PF09329">
    <property type="entry name" value="zf-primase"/>
    <property type="match status" value="1"/>
</dbReference>
<feature type="compositionally biased region" description="Basic and acidic residues" evidence="2">
    <location>
        <begin position="1"/>
        <end position="26"/>
    </location>
</feature>
<dbReference type="InterPro" id="IPR015408">
    <property type="entry name" value="Znf_Mcm10/DnaG"/>
</dbReference>
<feature type="region of interest" description="Disordered" evidence="2">
    <location>
        <begin position="461"/>
        <end position="486"/>
    </location>
</feature>
<feature type="compositionally biased region" description="Pro residues" evidence="2">
    <location>
        <begin position="37"/>
        <end position="48"/>
    </location>
</feature>
<feature type="compositionally biased region" description="Basic and acidic residues" evidence="2">
    <location>
        <begin position="463"/>
        <end position="473"/>
    </location>
</feature>
<evidence type="ECO:0000256" key="2">
    <source>
        <dbReference type="SAM" id="MobiDB-lite"/>
    </source>
</evidence>
<keyword evidence="5" id="KW-1185">Reference proteome</keyword>
<evidence type="ECO:0000256" key="1">
    <source>
        <dbReference type="ARBA" id="ARBA00009679"/>
    </source>
</evidence>
<dbReference type="PANTHER" id="PTHR13454">
    <property type="entry name" value="PROTEIN MCM10 HOMOLOG"/>
    <property type="match status" value="1"/>
</dbReference>
<feature type="compositionally biased region" description="Basic and acidic residues" evidence="2">
    <location>
        <begin position="503"/>
        <end position="531"/>
    </location>
</feature>
<dbReference type="Proteomes" id="UP000054007">
    <property type="component" value="Unassembled WGS sequence"/>
</dbReference>
<dbReference type="InterPro" id="IPR012340">
    <property type="entry name" value="NA-bd_OB-fold"/>
</dbReference>